<sequence length="302" mass="33838">MLQFWFPQIRRNTTMASGTPEVVGFFDEKTFSVQYVCVDTVSKRCAIIDPVLNYDEKSASTSTESADEIAAFVQSRGLTVDWILDTHPHADHLSAAIYLQGLFDAPRAIGEHVIDVQKLWKKIYNFGDDFKTDGHQWDRLFGDGDTFTVGELEARVMYSPGHTLASITYVIGDAAFVHDTLFQPDFGTARADFPGGDAATLYRSIQAILELPDETRLFTGHDYMPDGREPRWESTVGEQRERNPHLQNMDESAYTALRNKRDAELPLPALMLAALQINTRGGRLPTPENNGTAYLKIPVNAF</sequence>
<keyword evidence="1" id="KW-0479">Metal-binding</keyword>
<dbReference type="InterPro" id="IPR036866">
    <property type="entry name" value="RibonucZ/Hydroxyglut_hydro"/>
</dbReference>
<evidence type="ECO:0000256" key="1">
    <source>
        <dbReference type="ARBA" id="ARBA00022723"/>
    </source>
</evidence>
<gene>
    <name evidence="3" type="ORF">ACFOSU_03125</name>
</gene>
<organism evidence="3 4">
    <name type="scientific">Salinisphaera aquimarina</name>
    <dbReference type="NCBI Taxonomy" id="2094031"/>
    <lineage>
        <taxon>Bacteria</taxon>
        <taxon>Pseudomonadati</taxon>
        <taxon>Pseudomonadota</taxon>
        <taxon>Gammaproteobacteria</taxon>
        <taxon>Salinisphaerales</taxon>
        <taxon>Salinisphaeraceae</taxon>
        <taxon>Salinisphaera</taxon>
    </lineage>
</organism>
<dbReference type="InterPro" id="IPR044528">
    <property type="entry name" value="POD-like_MBL-fold"/>
</dbReference>
<dbReference type="Pfam" id="PF00753">
    <property type="entry name" value="Lactamase_B"/>
    <property type="match status" value="1"/>
</dbReference>
<evidence type="ECO:0000259" key="2">
    <source>
        <dbReference type="SMART" id="SM00849"/>
    </source>
</evidence>
<dbReference type="EMBL" id="JBHRSS010000001">
    <property type="protein sequence ID" value="MFC3102877.1"/>
    <property type="molecule type" value="Genomic_DNA"/>
</dbReference>
<dbReference type="InterPro" id="IPR051682">
    <property type="entry name" value="Mito_Persulfide_Diox"/>
</dbReference>
<dbReference type="CDD" id="cd07724">
    <property type="entry name" value="POD-like_MBL-fold"/>
    <property type="match status" value="1"/>
</dbReference>
<name>A0ABV7EJH9_9GAMM</name>
<evidence type="ECO:0000313" key="3">
    <source>
        <dbReference type="EMBL" id="MFC3102877.1"/>
    </source>
</evidence>
<reference evidence="4" key="1">
    <citation type="journal article" date="2019" name="Int. J. Syst. Evol. Microbiol.">
        <title>The Global Catalogue of Microorganisms (GCM) 10K type strain sequencing project: providing services to taxonomists for standard genome sequencing and annotation.</title>
        <authorList>
            <consortium name="The Broad Institute Genomics Platform"/>
            <consortium name="The Broad Institute Genome Sequencing Center for Infectious Disease"/>
            <person name="Wu L."/>
            <person name="Ma J."/>
        </authorList>
    </citation>
    <scope>NUCLEOTIDE SEQUENCE [LARGE SCALE GENOMIC DNA]</scope>
    <source>
        <strain evidence="4">KCTC 52640</strain>
    </source>
</reference>
<evidence type="ECO:0000313" key="4">
    <source>
        <dbReference type="Proteomes" id="UP001595462"/>
    </source>
</evidence>
<keyword evidence="4" id="KW-1185">Reference proteome</keyword>
<protein>
    <submittedName>
        <fullName evidence="3">MBL fold metallo-hydrolase</fullName>
    </submittedName>
</protein>
<dbReference type="Gene3D" id="3.60.15.10">
    <property type="entry name" value="Ribonuclease Z/Hydroxyacylglutathione hydrolase-like"/>
    <property type="match status" value="1"/>
</dbReference>
<dbReference type="InterPro" id="IPR001279">
    <property type="entry name" value="Metallo-B-lactamas"/>
</dbReference>
<dbReference type="SMART" id="SM00849">
    <property type="entry name" value="Lactamase_B"/>
    <property type="match status" value="1"/>
</dbReference>
<dbReference type="PANTHER" id="PTHR43084">
    <property type="entry name" value="PERSULFIDE DIOXYGENASE ETHE1"/>
    <property type="match status" value="1"/>
</dbReference>
<dbReference type="Proteomes" id="UP001595462">
    <property type="component" value="Unassembled WGS sequence"/>
</dbReference>
<dbReference type="PANTHER" id="PTHR43084:SF1">
    <property type="entry name" value="PERSULFIDE DIOXYGENASE ETHE1, MITOCHONDRIAL"/>
    <property type="match status" value="1"/>
</dbReference>
<comment type="caution">
    <text evidence="3">The sequence shown here is derived from an EMBL/GenBank/DDBJ whole genome shotgun (WGS) entry which is preliminary data.</text>
</comment>
<proteinExistence type="predicted"/>
<accession>A0ABV7EJH9</accession>
<feature type="domain" description="Metallo-beta-lactamase" evidence="2">
    <location>
        <begin position="31"/>
        <end position="221"/>
    </location>
</feature>
<dbReference type="SUPFAM" id="SSF56281">
    <property type="entry name" value="Metallo-hydrolase/oxidoreductase"/>
    <property type="match status" value="1"/>
</dbReference>